<keyword evidence="4" id="KW-1185">Reference proteome</keyword>
<dbReference type="AlphaFoldDB" id="A0A845QNC5"/>
<comment type="caution">
    <text evidence="3">The sequence shown here is derived from an EMBL/GenBank/DDBJ whole genome shotgun (WGS) entry which is preliminary data.</text>
</comment>
<reference evidence="3 4" key="1">
    <citation type="submission" date="2018-08" db="EMBL/GenBank/DDBJ databases">
        <title>Murine metabolic-syndrome-specific gut microbial biobank.</title>
        <authorList>
            <person name="Liu C."/>
        </authorList>
    </citation>
    <scope>NUCLEOTIDE SEQUENCE [LARGE SCALE GENOMIC DNA]</scope>
    <source>
        <strain evidence="3 4">28</strain>
    </source>
</reference>
<sequence>MDKKMQQCIANNLRYLRDYYDYTQEDVAALLHISRTTYGILESGTKNMRTDLLVRLARVYQVPVDLLMEQNYEKFARSVALSDAHNSDVSELLYLYRKLSPFSQGCLIEKAAILLMDEKVK</sequence>
<dbReference type="InterPro" id="IPR001387">
    <property type="entry name" value="Cro/C1-type_HTH"/>
</dbReference>
<proteinExistence type="predicted"/>
<dbReference type="Pfam" id="PF13560">
    <property type="entry name" value="HTH_31"/>
    <property type="match status" value="1"/>
</dbReference>
<gene>
    <name evidence="3" type="ORF">D0435_13755</name>
</gene>
<dbReference type="InterPro" id="IPR010982">
    <property type="entry name" value="Lambda_DNA-bd_dom_sf"/>
</dbReference>
<evidence type="ECO:0000259" key="2">
    <source>
        <dbReference type="PROSITE" id="PS50943"/>
    </source>
</evidence>
<evidence type="ECO:0000313" key="3">
    <source>
        <dbReference type="EMBL" id="NBH62715.1"/>
    </source>
</evidence>
<dbReference type="PANTHER" id="PTHR46558">
    <property type="entry name" value="TRACRIPTIONAL REGULATORY PROTEIN-RELATED-RELATED"/>
    <property type="match status" value="1"/>
</dbReference>
<dbReference type="CDD" id="cd00093">
    <property type="entry name" value="HTH_XRE"/>
    <property type="match status" value="1"/>
</dbReference>
<dbReference type="RefSeq" id="WP_160203002.1">
    <property type="nucleotide sequence ID" value="NZ_QXWK01000032.1"/>
</dbReference>
<evidence type="ECO:0000313" key="4">
    <source>
        <dbReference type="Proteomes" id="UP000446866"/>
    </source>
</evidence>
<name>A0A845QNC5_9FIRM</name>
<feature type="domain" description="HTH cro/C1-type" evidence="2">
    <location>
        <begin position="13"/>
        <end position="67"/>
    </location>
</feature>
<evidence type="ECO:0000256" key="1">
    <source>
        <dbReference type="ARBA" id="ARBA00023125"/>
    </source>
</evidence>
<dbReference type="SUPFAM" id="SSF47413">
    <property type="entry name" value="lambda repressor-like DNA-binding domains"/>
    <property type="match status" value="1"/>
</dbReference>
<protein>
    <submittedName>
        <fullName evidence="3">XRE family transcriptional regulator</fullName>
    </submittedName>
</protein>
<keyword evidence="1" id="KW-0238">DNA-binding</keyword>
<dbReference type="Gene3D" id="1.10.260.40">
    <property type="entry name" value="lambda repressor-like DNA-binding domains"/>
    <property type="match status" value="1"/>
</dbReference>
<accession>A0A845QNC5</accession>
<dbReference type="PANTHER" id="PTHR46558:SF11">
    <property type="entry name" value="HTH-TYPE TRANSCRIPTIONAL REGULATOR XRE"/>
    <property type="match status" value="1"/>
</dbReference>
<dbReference type="GO" id="GO:0003677">
    <property type="term" value="F:DNA binding"/>
    <property type="evidence" value="ECO:0007669"/>
    <property type="project" value="UniProtKB-KW"/>
</dbReference>
<dbReference type="EMBL" id="QXWK01000032">
    <property type="protein sequence ID" value="NBH62715.1"/>
    <property type="molecule type" value="Genomic_DNA"/>
</dbReference>
<dbReference type="SMART" id="SM00530">
    <property type="entry name" value="HTH_XRE"/>
    <property type="match status" value="1"/>
</dbReference>
<organism evidence="3 4">
    <name type="scientific">Anaerotruncus colihominis</name>
    <dbReference type="NCBI Taxonomy" id="169435"/>
    <lineage>
        <taxon>Bacteria</taxon>
        <taxon>Bacillati</taxon>
        <taxon>Bacillota</taxon>
        <taxon>Clostridia</taxon>
        <taxon>Eubacteriales</taxon>
        <taxon>Oscillospiraceae</taxon>
        <taxon>Anaerotruncus</taxon>
    </lineage>
</organism>
<dbReference type="PROSITE" id="PS50943">
    <property type="entry name" value="HTH_CROC1"/>
    <property type="match status" value="1"/>
</dbReference>
<dbReference type="Proteomes" id="UP000446866">
    <property type="component" value="Unassembled WGS sequence"/>
</dbReference>